<feature type="domain" description="AAA+ ATPase" evidence="13">
    <location>
        <begin position="37"/>
        <end position="179"/>
    </location>
</feature>
<accession>A0A1M4XBH9</accession>
<comment type="catalytic activity">
    <reaction evidence="11">
        <text>DNA(n) + a 2'-deoxyribonucleoside 5'-triphosphate = DNA(n+1) + diphosphate</text>
        <dbReference type="Rhea" id="RHEA:22508"/>
        <dbReference type="Rhea" id="RHEA-COMP:17339"/>
        <dbReference type="Rhea" id="RHEA-COMP:17340"/>
        <dbReference type="ChEBI" id="CHEBI:33019"/>
        <dbReference type="ChEBI" id="CHEBI:61560"/>
        <dbReference type="ChEBI" id="CHEBI:173112"/>
        <dbReference type="EC" id="2.7.7.7"/>
    </reaction>
</comment>
<feature type="compositionally biased region" description="Polar residues" evidence="12">
    <location>
        <begin position="406"/>
        <end position="442"/>
    </location>
</feature>
<dbReference type="NCBIfam" id="TIGR02397">
    <property type="entry name" value="dnaX_nterm"/>
    <property type="match status" value="1"/>
</dbReference>
<dbReference type="CDD" id="cd00009">
    <property type="entry name" value="AAA"/>
    <property type="match status" value="1"/>
</dbReference>
<dbReference type="PANTHER" id="PTHR11669">
    <property type="entry name" value="REPLICATION FACTOR C / DNA POLYMERASE III GAMMA-TAU SUBUNIT"/>
    <property type="match status" value="1"/>
</dbReference>
<evidence type="ECO:0000256" key="2">
    <source>
        <dbReference type="ARBA" id="ARBA00012417"/>
    </source>
</evidence>
<dbReference type="STRING" id="112248.SAMN05444392_104230"/>
<dbReference type="AlphaFoldDB" id="A0A1M4XBH9"/>
<dbReference type="Pfam" id="PF20964">
    <property type="entry name" value="DnaX_C"/>
    <property type="match status" value="1"/>
</dbReference>
<evidence type="ECO:0000256" key="12">
    <source>
        <dbReference type="SAM" id="MobiDB-lite"/>
    </source>
</evidence>
<evidence type="ECO:0000256" key="5">
    <source>
        <dbReference type="ARBA" id="ARBA00022705"/>
    </source>
</evidence>
<keyword evidence="6" id="KW-0479">Metal-binding</keyword>
<evidence type="ECO:0000256" key="1">
    <source>
        <dbReference type="ARBA" id="ARBA00006360"/>
    </source>
</evidence>
<dbReference type="GO" id="GO:0003677">
    <property type="term" value="F:DNA binding"/>
    <property type="evidence" value="ECO:0007669"/>
    <property type="project" value="InterPro"/>
</dbReference>
<keyword evidence="7" id="KW-0547">Nucleotide-binding</keyword>
<dbReference type="PRINTS" id="PR00300">
    <property type="entry name" value="CLPPROTEASEA"/>
</dbReference>
<dbReference type="Pfam" id="PF12169">
    <property type="entry name" value="DNA_pol3_gamma3"/>
    <property type="match status" value="1"/>
</dbReference>
<keyword evidence="3" id="KW-0808">Transferase</keyword>
<dbReference type="Gene3D" id="3.40.50.300">
    <property type="entry name" value="P-loop containing nucleotide triphosphate hydrolases"/>
    <property type="match status" value="1"/>
</dbReference>
<evidence type="ECO:0000256" key="10">
    <source>
        <dbReference type="ARBA" id="ARBA00022932"/>
    </source>
</evidence>
<dbReference type="GO" id="GO:0006261">
    <property type="term" value="P:DNA-templated DNA replication"/>
    <property type="evidence" value="ECO:0007669"/>
    <property type="project" value="TreeGrafter"/>
</dbReference>
<evidence type="ECO:0000256" key="9">
    <source>
        <dbReference type="ARBA" id="ARBA00022840"/>
    </source>
</evidence>
<keyword evidence="8" id="KW-0862">Zinc</keyword>
<dbReference type="NCBIfam" id="TIGR00678">
    <property type="entry name" value="holB"/>
    <property type="match status" value="1"/>
</dbReference>
<dbReference type="Gene3D" id="1.20.272.10">
    <property type="match status" value="1"/>
</dbReference>
<evidence type="ECO:0000259" key="13">
    <source>
        <dbReference type="SMART" id="SM00382"/>
    </source>
</evidence>
<dbReference type="InterPro" id="IPR045085">
    <property type="entry name" value="HLD_clamp_pol_III_gamma_tau"/>
</dbReference>
<dbReference type="InterPro" id="IPR004622">
    <property type="entry name" value="DNA_pol_HolB"/>
</dbReference>
<dbReference type="CDD" id="cd18137">
    <property type="entry name" value="HLD_clamp_pol_III_gamma_tau"/>
    <property type="match status" value="1"/>
</dbReference>
<keyword evidence="5" id="KW-0235">DNA replication</keyword>
<dbReference type="InterPro" id="IPR022754">
    <property type="entry name" value="DNA_pol_III_gamma-3"/>
</dbReference>
<dbReference type="InterPro" id="IPR003593">
    <property type="entry name" value="AAA+_ATPase"/>
</dbReference>
<keyword evidence="10" id="KW-0239">DNA-directed DNA polymerase</keyword>
<dbReference type="GO" id="GO:0003887">
    <property type="term" value="F:DNA-directed DNA polymerase activity"/>
    <property type="evidence" value="ECO:0007669"/>
    <property type="project" value="UniProtKB-KW"/>
</dbReference>
<dbReference type="Pfam" id="PF22608">
    <property type="entry name" value="DNAX_ATPase_lid"/>
    <property type="match status" value="1"/>
</dbReference>
<dbReference type="SUPFAM" id="SSF48019">
    <property type="entry name" value="post-AAA+ oligomerization domain-like"/>
    <property type="match status" value="1"/>
</dbReference>
<reference evidence="14 15" key="1">
    <citation type="submission" date="2016-11" db="EMBL/GenBank/DDBJ databases">
        <authorList>
            <person name="Jaros S."/>
            <person name="Januszkiewicz K."/>
            <person name="Wedrychowicz H."/>
        </authorList>
    </citation>
    <scope>NUCLEOTIDE SEQUENCE [LARGE SCALE GENOMIC DNA]</scope>
    <source>
        <strain evidence="14 15">DSM 44666</strain>
    </source>
</reference>
<feature type="region of interest" description="Disordered" evidence="12">
    <location>
        <begin position="396"/>
        <end position="443"/>
    </location>
</feature>
<evidence type="ECO:0000256" key="4">
    <source>
        <dbReference type="ARBA" id="ARBA00022695"/>
    </source>
</evidence>
<dbReference type="InterPro" id="IPR008921">
    <property type="entry name" value="DNA_pol3_clamp-load_cplx_C"/>
</dbReference>
<name>A0A1M4XBH9_9BACL</name>
<dbReference type="InterPro" id="IPR048448">
    <property type="entry name" value="DnaX-like_C"/>
</dbReference>
<dbReference type="InterPro" id="IPR001270">
    <property type="entry name" value="ClpA/B"/>
</dbReference>
<dbReference type="InterPro" id="IPR012763">
    <property type="entry name" value="DNA_pol_III_sug/sutau_N"/>
</dbReference>
<dbReference type="EMBL" id="FQVL01000004">
    <property type="protein sequence ID" value="SHE90542.1"/>
    <property type="molecule type" value="Genomic_DNA"/>
</dbReference>
<keyword evidence="15" id="KW-1185">Reference proteome</keyword>
<dbReference type="GO" id="GO:0046872">
    <property type="term" value="F:metal ion binding"/>
    <property type="evidence" value="ECO:0007669"/>
    <property type="project" value="UniProtKB-KW"/>
</dbReference>
<evidence type="ECO:0000256" key="7">
    <source>
        <dbReference type="ARBA" id="ARBA00022741"/>
    </source>
</evidence>
<dbReference type="GO" id="GO:0005524">
    <property type="term" value="F:ATP binding"/>
    <property type="evidence" value="ECO:0007669"/>
    <property type="project" value="UniProtKB-KW"/>
</dbReference>
<evidence type="ECO:0000313" key="15">
    <source>
        <dbReference type="Proteomes" id="UP000184476"/>
    </source>
</evidence>
<evidence type="ECO:0000256" key="3">
    <source>
        <dbReference type="ARBA" id="ARBA00022679"/>
    </source>
</evidence>
<evidence type="ECO:0000313" key="14">
    <source>
        <dbReference type="EMBL" id="SHE90542.1"/>
    </source>
</evidence>
<dbReference type="GO" id="GO:0009360">
    <property type="term" value="C:DNA polymerase III complex"/>
    <property type="evidence" value="ECO:0007669"/>
    <property type="project" value="InterPro"/>
</dbReference>
<comment type="similarity">
    <text evidence="1">Belongs to the DnaX/STICHEL family.</text>
</comment>
<proteinExistence type="inferred from homology"/>
<dbReference type="FunFam" id="3.40.50.300:FF:000014">
    <property type="entry name" value="DNA polymerase III subunit gamma/tau"/>
    <property type="match status" value="1"/>
</dbReference>
<organism evidence="14 15">
    <name type="scientific">Seinonella peptonophila</name>
    <dbReference type="NCBI Taxonomy" id="112248"/>
    <lineage>
        <taxon>Bacteria</taxon>
        <taxon>Bacillati</taxon>
        <taxon>Bacillota</taxon>
        <taxon>Bacilli</taxon>
        <taxon>Bacillales</taxon>
        <taxon>Thermoactinomycetaceae</taxon>
        <taxon>Seinonella</taxon>
    </lineage>
</organism>
<dbReference type="InterPro" id="IPR027417">
    <property type="entry name" value="P-loop_NTPase"/>
</dbReference>
<sequence length="567" mass="64059">MSYRALYRVWRPQQFKDLVGQEHVTTTLQNALSSGQLAHAYLFHGPRGTGKTSAAKILAKAVNCEQGPAAEPCNQCNACLKITEGQMMDVVEIDAASNRGVDDIRELRDQVRYTPTEARYKVYMIDEAHMLTMEAFNALLKTLEEPPSHVLFILATTEPHKLLPTILSRCQRFAFRRISFDQIVATLEKVCQSEQVNYELGALRLLARAADGGLRDALSLLDQAFAFAEHKLDESIATVVTGSGTKSHMLQLLQAIGQQDVAKSISLLEQFISHGAEAGKILDDLIYACRDLLLVQTAPQLDRLQGIFDSHDEMQELHSLWSRQDLLTMLEILLSYQQQMNRVTQSNLLLEMVLIRLCQKEPNQQVESTDLDLDMLKKMQHKIDQLQQQINELRLQTTTSSPSTPQVVKTNHPSTDTTPPQAKSEATTVAVSRNRQAKTNHSPDVFQRVKAEWQRILQRVKELKITVHAWLVNGELKAATPEKVILVFSSEIHRQQIVERAENRKVIEQAIQEVLGQPFQLETIMADHWQESNEEAATVQDEMEPPTPPVVSKARQIFGPDLIEWLD</sequence>
<dbReference type="EC" id="2.7.7.7" evidence="2"/>
<evidence type="ECO:0000256" key="11">
    <source>
        <dbReference type="ARBA" id="ARBA00049244"/>
    </source>
</evidence>
<dbReference type="PANTHER" id="PTHR11669:SF0">
    <property type="entry name" value="PROTEIN STICHEL-LIKE 2"/>
    <property type="match status" value="1"/>
</dbReference>
<dbReference type="GO" id="GO:0008408">
    <property type="term" value="F:3'-5' exonuclease activity"/>
    <property type="evidence" value="ECO:0007669"/>
    <property type="project" value="InterPro"/>
</dbReference>
<dbReference type="FunFam" id="1.10.8.60:FF:000013">
    <property type="entry name" value="DNA polymerase III subunit gamma/tau"/>
    <property type="match status" value="1"/>
</dbReference>
<protein>
    <recommendedName>
        <fullName evidence="2">DNA-directed DNA polymerase</fullName>
        <ecNumber evidence="2">2.7.7.7</ecNumber>
    </recommendedName>
</protein>
<dbReference type="Proteomes" id="UP000184476">
    <property type="component" value="Unassembled WGS sequence"/>
</dbReference>
<evidence type="ECO:0000256" key="8">
    <source>
        <dbReference type="ARBA" id="ARBA00022833"/>
    </source>
</evidence>
<dbReference type="Pfam" id="PF13177">
    <property type="entry name" value="DNA_pol3_delta2"/>
    <property type="match status" value="1"/>
</dbReference>
<dbReference type="RefSeq" id="WP_073154606.1">
    <property type="nucleotide sequence ID" value="NZ_FQVL01000004.1"/>
</dbReference>
<evidence type="ECO:0000256" key="6">
    <source>
        <dbReference type="ARBA" id="ARBA00022723"/>
    </source>
</evidence>
<gene>
    <name evidence="14" type="ORF">SAMN05444392_104230</name>
</gene>
<keyword evidence="4" id="KW-0548">Nucleotidyltransferase</keyword>
<keyword evidence="9" id="KW-0067">ATP-binding</keyword>
<dbReference type="InterPro" id="IPR050238">
    <property type="entry name" value="DNA_Rep/Repair_Clamp_Loader"/>
</dbReference>
<dbReference type="NCBIfam" id="NF004046">
    <property type="entry name" value="PRK05563.1"/>
    <property type="match status" value="1"/>
</dbReference>
<dbReference type="SUPFAM" id="SSF52540">
    <property type="entry name" value="P-loop containing nucleoside triphosphate hydrolases"/>
    <property type="match status" value="1"/>
</dbReference>
<dbReference type="Gene3D" id="1.10.8.60">
    <property type="match status" value="1"/>
</dbReference>
<dbReference type="SMART" id="SM00382">
    <property type="entry name" value="AAA"/>
    <property type="match status" value="1"/>
</dbReference>